<dbReference type="Gene3D" id="3.30.460.10">
    <property type="entry name" value="Beta Polymerase, domain 2"/>
    <property type="match status" value="1"/>
</dbReference>
<protein>
    <recommendedName>
        <fullName evidence="3">Streptomycin adenylyltransferase</fullName>
    </recommendedName>
</protein>
<evidence type="ECO:0008006" key="3">
    <source>
        <dbReference type="Google" id="ProtNLM"/>
    </source>
</evidence>
<reference evidence="1 2" key="1">
    <citation type="submission" date="2023-10" db="EMBL/GenBank/DDBJ databases">
        <title>Screening of Alkalihalobacillus lindianensis BZ-TG-R113 and Its Alleviation of Salt Stress on Rapeseed Growth.</title>
        <authorList>
            <person name="Zhao B."/>
            <person name="Guo T."/>
        </authorList>
    </citation>
    <scope>NUCLEOTIDE SEQUENCE [LARGE SCALE GENOMIC DNA]</scope>
    <source>
        <strain evidence="1 2">BZ-TG-R113</strain>
    </source>
</reference>
<sequence>MGLENKHYERDLKIPKYRQVMLEKIEKDLLSDENVLAVFYGGSIGNQDTDLYSDIDLRIIVKDEVFEEYRLNKRARAKNWGEVLYFEDFPWTTYSVAHYDTFIKVDTFYYKIQDIQPSIWLQNIKIVYDKTGVMRKIIEKSMELYYVPNDQEVELWRTKFFAYVHEAYRRVNRKELYYALNCLDNLRMSMVTAWYMDKGLQPNTFGDWAKYEGERSELDSWQLSLLADWQSNREPSEIMDVIKRIIPEFKKTHKSLCEKVNVGEDLEWVDQIFAKVL</sequence>
<gene>
    <name evidence="1" type="ORF">RYX56_14440</name>
</gene>
<keyword evidence="2" id="KW-1185">Reference proteome</keyword>
<dbReference type="Proteomes" id="UP001287282">
    <property type="component" value="Unassembled WGS sequence"/>
</dbReference>
<evidence type="ECO:0000313" key="2">
    <source>
        <dbReference type="Proteomes" id="UP001287282"/>
    </source>
</evidence>
<dbReference type="RefSeq" id="WP_317122737.1">
    <property type="nucleotide sequence ID" value="NZ_JAWJBA010000004.1"/>
</dbReference>
<proteinExistence type="predicted"/>
<comment type="caution">
    <text evidence="1">The sequence shown here is derived from an EMBL/GenBank/DDBJ whole genome shotgun (WGS) entry which is preliminary data.</text>
</comment>
<dbReference type="SUPFAM" id="SSF81301">
    <property type="entry name" value="Nucleotidyltransferase"/>
    <property type="match status" value="1"/>
</dbReference>
<organism evidence="1 2">
    <name type="scientific">Alkalihalophilus lindianensis</name>
    <dbReference type="NCBI Taxonomy" id="1630542"/>
    <lineage>
        <taxon>Bacteria</taxon>
        <taxon>Bacillati</taxon>
        <taxon>Bacillota</taxon>
        <taxon>Bacilli</taxon>
        <taxon>Bacillales</taxon>
        <taxon>Bacillaceae</taxon>
        <taxon>Alkalihalophilus</taxon>
    </lineage>
</organism>
<evidence type="ECO:0000313" key="1">
    <source>
        <dbReference type="EMBL" id="MDV2685562.1"/>
    </source>
</evidence>
<dbReference type="InterPro" id="IPR043519">
    <property type="entry name" value="NT_sf"/>
</dbReference>
<dbReference type="EMBL" id="JAWJBA010000004">
    <property type="protein sequence ID" value="MDV2685562.1"/>
    <property type="molecule type" value="Genomic_DNA"/>
</dbReference>
<name>A0ABU3XD69_9BACI</name>
<accession>A0ABU3XD69</accession>